<proteinExistence type="predicted"/>
<dbReference type="Proteomes" id="UP000001861">
    <property type="component" value="Unassembled WGS sequence"/>
</dbReference>
<dbReference type="HOGENOM" id="CLU_007340_2_1_1"/>
<evidence type="ECO:0000256" key="3">
    <source>
        <dbReference type="SAM" id="MobiDB-lite"/>
    </source>
</evidence>
<dbReference type="InParanoid" id="D6RP38"/>
<dbReference type="GO" id="GO:0006351">
    <property type="term" value="P:DNA-templated transcription"/>
    <property type="evidence" value="ECO:0007669"/>
    <property type="project" value="InterPro"/>
</dbReference>
<evidence type="ECO:0000313" key="6">
    <source>
        <dbReference type="Proteomes" id="UP000001861"/>
    </source>
</evidence>
<dbReference type="PANTHER" id="PTHR31001">
    <property type="entry name" value="UNCHARACTERIZED TRANSCRIPTIONAL REGULATORY PROTEIN"/>
    <property type="match status" value="1"/>
</dbReference>
<evidence type="ECO:0000313" key="5">
    <source>
        <dbReference type="EMBL" id="EFI27225.1"/>
    </source>
</evidence>
<keyword evidence="6" id="KW-1185">Reference proteome</keyword>
<dbReference type="RefSeq" id="XP_002910719.1">
    <property type="nucleotide sequence ID" value="XM_002910673.1"/>
</dbReference>
<protein>
    <recommendedName>
        <fullName evidence="4">Xylanolytic transcriptional activator regulatory domain-containing protein</fullName>
    </recommendedName>
</protein>
<comment type="subcellular location">
    <subcellularLocation>
        <location evidence="1">Nucleus</location>
    </subcellularLocation>
</comment>
<dbReference type="KEGG" id="cci:CC1G_15053"/>
<gene>
    <name evidence="5" type="ORF">CC1G_15053</name>
</gene>
<keyword evidence="2" id="KW-0539">Nucleus</keyword>
<dbReference type="STRING" id="240176.D6RP38"/>
<evidence type="ECO:0000256" key="2">
    <source>
        <dbReference type="ARBA" id="ARBA00023242"/>
    </source>
</evidence>
<dbReference type="SMART" id="SM00906">
    <property type="entry name" value="Fungal_trans"/>
    <property type="match status" value="1"/>
</dbReference>
<dbReference type="EMBL" id="AACS02000008">
    <property type="protein sequence ID" value="EFI27225.1"/>
    <property type="molecule type" value="Genomic_DNA"/>
</dbReference>
<evidence type="ECO:0000256" key="1">
    <source>
        <dbReference type="ARBA" id="ARBA00004123"/>
    </source>
</evidence>
<dbReference type="GO" id="GO:0005634">
    <property type="term" value="C:nucleus"/>
    <property type="evidence" value="ECO:0007669"/>
    <property type="project" value="UniProtKB-SubCell"/>
</dbReference>
<organism evidence="5 6">
    <name type="scientific">Coprinopsis cinerea (strain Okayama-7 / 130 / ATCC MYA-4618 / FGSC 9003)</name>
    <name type="common">Inky cap fungus</name>
    <name type="synonym">Hormographiella aspergillata</name>
    <dbReference type="NCBI Taxonomy" id="240176"/>
    <lineage>
        <taxon>Eukaryota</taxon>
        <taxon>Fungi</taxon>
        <taxon>Dikarya</taxon>
        <taxon>Basidiomycota</taxon>
        <taxon>Agaricomycotina</taxon>
        <taxon>Agaricomycetes</taxon>
        <taxon>Agaricomycetidae</taxon>
        <taxon>Agaricales</taxon>
        <taxon>Agaricineae</taxon>
        <taxon>Psathyrellaceae</taxon>
        <taxon>Coprinopsis</taxon>
    </lineage>
</organism>
<dbReference type="GO" id="GO:0003677">
    <property type="term" value="F:DNA binding"/>
    <property type="evidence" value="ECO:0007669"/>
    <property type="project" value="InterPro"/>
</dbReference>
<evidence type="ECO:0000259" key="4">
    <source>
        <dbReference type="SMART" id="SM00906"/>
    </source>
</evidence>
<dbReference type="OrthoDB" id="424974at2759"/>
<feature type="region of interest" description="Disordered" evidence="3">
    <location>
        <begin position="460"/>
        <end position="494"/>
    </location>
</feature>
<dbReference type="VEuPathDB" id="FungiDB:CC1G_15053"/>
<reference evidence="5 6" key="1">
    <citation type="journal article" date="2010" name="Proc. Natl. Acad. Sci. U.S.A.">
        <title>Insights into evolution of multicellular fungi from the assembled chromosomes of the mushroom Coprinopsis cinerea (Coprinus cinereus).</title>
        <authorList>
            <person name="Stajich J.E."/>
            <person name="Wilke S.K."/>
            <person name="Ahren D."/>
            <person name="Au C.H."/>
            <person name="Birren B.W."/>
            <person name="Borodovsky M."/>
            <person name="Burns C."/>
            <person name="Canback B."/>
            <person name="Casselton L.A."/>
            <person name="Cheng C.K."/>
            <person name="Deng J."/>
            <person name="Dietrich F.S."/>
            <person name="Fargo D.C."/>
            <person name="Farman M.L."/>
            <person name="Gathman A.C."/>
            <person name="Goldberg J."/>
            <person name="Guigo R."/>
            <person name="Hoegger P.J."/>
            <person name="Hooker J.B."/>
            <person name="Huggins A."/>
            <person name="James T.Y."/>
            <person name="Kamada T."/>
            <person name="Kilaru S."/>
            <person name="Kodira C."/>
            <person name="Kues U."/>
            <person name="Kupfer D."/>
            <person name="Kwan H.S."/>
            <person name="Lomsadze A."/>
            <person name="Li W."/>
            <person name="Lilly W.W."/>
            <person name="Ma L.J."/>
            <person name="Mackey A.J."/>
            <person name="Manning G."/>
            <person name="Martin F."/>
            <person name="Muraguchi H."/>
            <person name="Natvig D.O."/>
            <person name="Palmerini H."/>
            <person name="Ramesh M.A."/>
            <person name="Rehmeyer C.J."/>
            <person name="Roe B.A."/>
            <person name="Shenoy N."/>
            <person name="Stanke M."/>
            <person name="Ter-Hovhannisyan V."/>
            <person name="Tunlid A."/>
            <person name="Velagapudi R."/>
            <person name="Vision T.J."/>
            <person name="Zeng Q."/>
            <person name="Zolan M.E."/>
            <person name="Pukkila P.J."/>
        </authorList>
    </citation>
    <scope>NUCLEOTIDE SEQUENCE [LARGE SCALE GENOMIC DNA]</scope>
    <source>
        <strain evidence="6">Okayama-7 / 130 / ATCC MYA-4618 / FGSC 9003</strain>
    </source>
</reference>
<dbReference type="eggNOG" id="ENOG502RDHP">
    <property type="taxonomic scope" value="Eukaryota"/>
</dbReference>
<dbReference type="GO" id="GO:0008270">
    <property type="term" value="F:zinc ion binding"/>
    <property type="evidence" value="ECO:0007669"/>
    <property type="project" value="InterPro"/>
</dbReference>
<feature type="region of interest" description="Disordered" evidence="3">
    <location>
        <begin position="421"/>
        <end position="447"/>
    </location>
</feature>
<sequence>MDVSSPYPPQAGLENPLAERYHQLARASLCEVPIMEETNVDVVLALFWEIWYLLVFSDRKKAAGYAWGIMGLTAKLAQSIGLHRNGGKSKVIPEEVEKRRALFWELMYLDARLSLSLGRPPSLSISHVDCMRPTYAPDEGVDIRESLHFYQEWKHSCYMTCLAPVLEAISQPTANLDYCKVMELDRKIRDFPIPDVLRNCTNSPVQSRAFIMQKGILLQLHRTFFTRALSGFDEAFNRKHRYAPSVVAVFLSASRMIASVQDLYRREPHITSRFLGFWSNAFSSAVALCMLICRAPFTCLSPAALQELERARLLFRTAKDTCPRALSVLPILESMIDKANDIYNRWYNGEEIPTMILRHTNDDDGSGHGSGNHARGQQSDARDPFLNTHPSLAQCIVEVHERAKVLFPLRKPCQCGGAVSKQCPPSHSWMPPPQLSPHQQQSPVLPPEAPSVRTNVIQHASGTNSSYPSPPPYHRGGSIPYDNNTMSGNSTSSSGLYSNRVLPIDGPALRPISTLSQASKMAVVDTLNFELGALNANTEHNWMAFF</sequence>
<dbReference type="InterPro" id="IPR007219">
    <property type="entry name" value="XnlR_reg_dom"/>
</dbReference>
<dbReference type="OMA" id="CQSTILI"/>
<dbReference type="CDD" id="cd12148">
    <property type="entry name" value="fungal_TF_MHR"/>
    <property type="match status" value="1"/>
</dbReference>
<dbReference type="GeneID" id="9379972"/>
<feature type="region of interest" description="Disordered" evidence="3">
    <location>
        <begin position="358"/>
        <end position="385"/>
    </location>
</feature>
<feature type="compositionally biased region" description="Low complexity" evidence="3">
    <location>
        <begin position="483"/>
        <end position="494"/>
    </location>
</feature>
<dbReference type="AlphaFoldDB" id="D6RP38"/>
<dbReference type="Pfam" id="PF04082">
    <property type="entry name" value="Fungal_trans"/>
    <property type="match status" value="1"/>
</dbReference>
<comment type="caution">
    <text evidence="5">The sequence shown here is derived from an EMBL/GenBank/DDBJ whole genome shotgun (WGS) entry which is preliminary data.</text>
</comment>
<name>D6RP38_COPC7</name>
<dbReference type="InterPro" id="IPR050613">
    <property type="entry name" value="Sec_Metabolite_Reg"/>
</dbReference>
<accession>D6RP38</accession>
<feature type="domain" description="Xylanolytic transcriptional activator regulatory" evidence="4">
    <location>
        <begin position="66"/>
        <end position="139"/>
    </location>
</feature>
<dbReference type="PANTHER" id="PTHR31001:SF56">
    <property type="entry name" value="ZN(2)-C6 FUNGAL-TYPE DOMAIN-CONTAINING PROTEIN"/>
    <property type="match status" value="1"/>
</dbReference>